<evidence type="ECO:0000256" key="1">
    <source>
        <dbReference type="ARBA" id="ARBA00007164"/>
    </source>
</evidence>
<dbReference type="GO" id="GO:0006508">
    <property type="term" value="P:proteolysis"/>
    <property type="evidence" value="ECO:0007669"/>
    <property type="project" value="InterPro"/>
</dbReference>
<dbReference type="PRINTS" id="PR00725">
    <property type="entry name" value="DADACBPTASE1"/>
</dbReference>
<proteinExistence type="inferred from homology"/>
<comment type="similarity">
    <text evidence="1 9">Belongs to the peptidase S11 family.</text>
</comment>
<evidence type="ECO:0000256" key="4">
    <source>
        <dbReference type="ARBA" id="ARBA00022960"/>
    </source>
</evidence>
<dbReference type="GO" id="GO:0008360">
    <property type="term" value="P:regulation of cell shape"/>
    <property type="evidence" value="ECO:0007669"/>
    <property type="project" value="UniProtKB-KW"/>
</dbReference>
<protein>
    <recommendedName>
        <fullName evidence="10">Peptidase S11 D-alanyl-D-alanine carboxypeptidase A N-terminal domain-containing protein</fullName>
    </recommendedName>
</protein>
<evidence type="ECO:0000256" key="5">
    <source>
        <dbReference type="ARBA" id="ARBA00022984"/>
    </source>
</evidence>
<keyword evidence="4" id="KW-0133">Cell shape</keyword>
<dbReference type="GO" id="GO:0009252">
    <property type="term" value="P:peptidoglycan biosynthetic process"/>
    <property type="evidence" value="ECO:0007669"/>
    <property type="project" value="UniProtKB-KW"/>
</dbReference>
<dbReference type="InterPro" id="IPR018044">
    <property type="entry name" value="Peptidase_S11"/>
</dbReference>
<evidence type="ECO:0000313" key="11">
    <source>
        <dbReference type="EMBL" id="PIU10676.1"/>
    </source>
</evidence>
<dbReference type="GO" id="GO:0009002">
    <property type="term" value="F:serine-type D-Ala-D-Ala carboxypeptidase activity"/>
    <property type="evidence" value="ECO:0007669"/>
    <property type="project" value="InterPro"/>
</dbReference>
<feature type="active site" description="Proton acceptor" evidence="7">
    <location>
        <position position="78"/>
    </location>
</feature>
<dbReference type="Proteomes" id="UP000230586">
    <property type="component" value="Unassembled WGS sequence"/>
</dbReference>
<accession>A0A2M6XSR1</accession>
<dbReference type="SUPFAM" id="SSF56601">
    <property type="entry name" value="beta-lactamase/transpeptidase-like"/>
    <property type="match status" value="1"/>
</dbReference>
<dbReference type="InterPro" id="IPR001967">
    <property type="entry name" value="Peptidase_S11_N"/>
</dbReference>
<organism evidence="11 12">
    <name type="scientific">Candidatus Kuenenbacteria bacterium CG08_land_8_20_14_0_20_37_23</name>
    <dbReference type="NCBI Taxonomy" id="1974617"/>
    <lineage>
        <taxon>Bacteria</taxon>
        <taxon>Candidatus Kueneniibacteriota</taxon>
    </lineage>
</organism>
<dbReference type="AlphaFoldDB" id="A0A2M6XSR1"/>
<evidence type="ECO:0000256" key="8">
    <source>
        <dbReference type="PIRSR" id="PIRSR618044-2"/>
    </source>
</evidence>
<evidence type="ECO:0000313" key="12">
    <source>
        <dbReference type="Proteomes" id="UP000230586"/>
    </source>
</evidence>
<keyword evidence="3" id="KW-0378">Hydrolase</keyword>
<evidence type="ECO:0000259" key="10">
    <source>
        <dbReference type="Pfam" id="PF00768"/>
    </source>
</evidence>
<dbReference type="EMBL" id="PEXX01000036">
    <property type="protein sequence ID" value="PIU10676.1"/>
    <property type="molecule type" value="Genomic_DNA"/>
</dbReference>
<dbReference type="Pfam" id="PF00768">
    <property type="entry name" value="Peptidase_S11"/>
    <property type="match status" value="1"/>
</dbReference>
<evidence type="ECO:0000256" key="9">
    <source>
        <dbReference type="RuleBase" id="RU004016"/>
    </source>
</evidence>
<keyword evidence="6" id="KW-0961">Cell wall biogenesis/degradation</keyword>
<name>A0A2M6XSR1_9BACT</name>
<gene>
    <name evidence="11" type="ORF">COT27_01965</name>
</gene>
<sequence>MFNFFVSLIIASQLIGPISGIILSVSQNSDFGFPKRRLTNSFRPVIGAESAIVFDVASKKILYEKEAYKARSIASLTKLMTAIVFFEQNPDLDKSVQITQDDKANGGKIQLLSGEIVKLKDILNTALIGSANNAAYELAHATRLGYQEFIARMNSRAREIGMKNSIFVEPTGIDPGNMSTAKDVAMMLNYAMGIKEIVDALSSASYAFQAVGGNKHYIKNTNELLGSYLKPIGGKTGYIEEAGYCLVNLIKNDQVTDGIIIVILGAKSNDERFQDNKFLGQWILDNWQWE</sequence>
<feature type="active site" description="Acyl-ester intermediate" evidence="7">
    <location>
        <position position="75"/>
    </location>
</feature>
<reference evidence="12" key="1">
    <citation type="submission" date="2017-09" db="EMBL/GenBank/DDBJ databases">
        <title>Depth-based differentiation of microbial function through sediment-hosted aquifers and enrichment of novel symbionts in the deep terrestrial subsurface.</title>
        <authorList>
            <person name="Probst A.J."/>
            <person name="Ladd B."/>
            <person name="Jarett J.K."/>
            <person name="Geller-Mcgrath D.E."/>
            <person name="Sieber C.M.K."/>
            <person name="Emerson J.B."/>
            <person name="Anantharaman K."/>
            <person name="Thomas B.C."/>
            <person name="Malmstrom R."/>
            <person name="Stieglmeier M."/>
            <person name="Klingl A."/>
            <person name="Woyke T."/>
            <person name="Ryan C.M."/>
            <person name="Banfield J.F."/>
        </authorList>
    </citation>
    <scope>NUCLEOTIDE SEQUENCE [LARGE SCALE GENOMIC DNA]</scope>
</reference>
<evidence type="ECO:0000256" key="2">
    <source>
        <dbReference type="ARBA" id="ARBA00022729"/>
    </source>
</evidence>
<dbReference type="GO" id="GO:0071555">
    <property type="term" value="P:cell wall organization"/>
    <property type="evidence" value="ECO:0007669"/>
    <property type="project" value="UniProtKB-KW"/>
</dbReference>
<dbReference type="Gene3D" id="3.40.710.10">
    <property type="entry name" value="DD-peptidase/beta-lactamase superfamily"/>
    <property type="match status" value="1"/>
</dbReference>
<dbReference type="PANTHER" id="PTHR21581">
    <property type="entry name" value="D-ALANYL-D-ALANINE CARBOXYPEPTIDASE"/>
    <property type="match status" value="1"/>
</dbReference>
<feature type="binding site" evidence="8">
    <location>
        <position position="235"/>
    </location>
    <ligand>
        <name>substrate</name>
    </ligand>
</feature>
<feature type="active site" evidence="7">
    <location>
        <position position="130"/>
    </location>
</feature>
<keyword evidence="2" id="KW-0732">Signal</keyword>
<keyword evidence="5" id="KW-0573">Peptidoglycan synthesis</keyword>
<dbReference type="PANTHER" id="PTHR21581:SF26">
    <property type="entry name" value="D-ALANYL-D-ALANINE ENDOPEPTIDASE"/>
    <property type="match status" value="1"/>
</dbReference>
<evidence type="ECO:0000256" key="3">
    <source>
        <dbReference type="ARBA" id="ARBA00022801"/>
    </source>
</evidence>
<dbReference type="InterPro" id="IPR012338">
    <property type="entry name" value="Beta-lactam/transpept-like"/>
</dbReference>
<feature type="domain" description="Peptidase S11 D-alanyl-D-alanine carboxypeptidase A N-terminal" evidence="10">
    <location>
        <begin position="44"/>
        <end position="267"/>
    </location>
</feature>
<comment type="caution">
    <text evidence="11">The sequence shown here is derived from an EMBL/GenBank/DDBJ whole genome shotgun (WGS) entry which is preliminary data.</text>
</comment>
<evidence type="ECO:0000256" key="7">
    <source>
        <dbReference type="PIRSR" id="PIRSR618044-1"/>
    </source>
</evidence>
<evidence type="ECO:0000256" key="6">
    <source>
        <dbReference type="ARBA" id="ARBA00023316"/>
    </source>
</evidence>